<evidence type="ECO:0000256" key="2">
    <source>
        <dbReference type="ARBA" id="ARBA00009677"/>
    </source>
</evidence>
<dbReference type="InterPro" id="IPR001444">
    <property type="entry name" value="Flag_bb_rod_N"/>
</dbReference>
<dbReference type="PANTHER" id="PTHR30435:SF1">
    <property type="entry name" value="FLAGELLAR HOOK PROTEIN FLGE"/>
    <property type="match status" value="1"/>
</dbReference>
<feature type="domain" description="Flagellar basal body rod protein N-terminal" evidence="5">
    <location>
        <begin position="5"/>
        <end position="35"/>
    </location>
</feature>
<dbReference type="InterPro" id="IPR010930">
    <property type="entry name" value="Flg_bb/hook_C_dom"/>
</dbReference>
<dbReference type="GO" id="GO:0005829">
    <property type="term" value="C:cytosol"/>
    <property type="evidence" value="ECO:0007669"/>
    <property type="project" value="TreeGrafter"/>
</dbReference>
<dbReference type="KEGG" id="pfaa:MM59RIKEN_20370"/>
<dbReference type="InterPro" id="IPR037925">
    <property type="entry name" value="FlgE/F/G-like"/>
</dbReference>
<keyword evidence="7" id="KW-0966">Cell projection</keyword>
<evidence type="ECO:0000313" key="8">
    <source>
        <dbReference type="Proteomes" id="UP000679848"/>
    </source>
</evidence>
<accession>A0A810Q8Y5</accession>
<organism evidence="7 8">
    <name type="scientific">Pusillibacter faecalis</name>
    <dbReference type="NCBI Taxonomy" id="2714358"/>
    <lineage>
        <taxon>Bacteria</taxon>
        <taxon>Bacillati</taxon>
        <taxon>Bacillota</taxon>
        <taxon>Clostridia</taxon>
        <taxon>Eubacteriales</taxon>
        <taxon>Oscillospiraceae</taxon>
        <taxon>Pusillibacter</taxon>
    </lineage>
</organism>
<evidence type="ECO:0000259" key="6">
    <source>
        <dbReference type="Pfam" id="PF06429"/>
    </source>
</evidence>
<comment type="function">
    <text evidence="4">A flexible structure which links the flagellar filament to the drive apparatus in the basal body.</text>
</comment>
<comment type="similarity">
    <text evidence="2 4">Belongs to the flagella basal body rod proteins family.</text>
</comment>
<keyword evidence="3 4" id="KW-0975">Bacterial flagellum</keyword>
<sequence>MTGAMYAAIAGMKTHMNKLSVIGNNIANVNTNGYKTQRTVFRDALYTMYSSGSDGTATVGGKNPAQIGYGSQVASIDLNMTTSNFAPGNPMDCMLYGDGFFLVGDKDVANVIDPTDPSSLKSLTLTRVGDFQFGPDGYLVDGNGSTVYGFLTVGTDPDGKPIVSDQLVPIRLPRVESVAVNTETGEIIENFDPDNPPADIEWEYRTIVRYPVAAKDDQGAPVSGSDLLNPDVTSSRLEDYWPVDDQGNKVGDTNPLAFAQIDSITIDRASGQITATLKDTDEQISIGFLAVGNVTNPNGVSHTGESYYSCGAGAGDLQVSMLGGIGSTLKTVGGGMLEHVNGSLAPVDANGDPVDLSDKARIGSAGTTKLYTGGLETSNVDLATEISEMITTQRGYQANTRIVTVTDSMLEELVNMKR</sequence>
<dbReference type="Pfam" id="PF00460">
    <property type="entry name" value="Flg_bb_rod"/>
    <property type="match status" value="1"/>
</dbReference>
<gene>
    <name evidence="7" type="ORF">MM59RIKEN_20370</name>
</gene>
<dbReference type="AlphaFoldDB" id="A0A810Q8Y5"/>
<dbReference type="Pfam" id="PF06429">
    <property type="entry name" value="Flg_bbr_C"/>
    <property type="match status" value="1"/>
</dbReference>
<dbReference type="GO" id="GO:0009424">
    <property type="term" value="C:bacterial-type flagellum hook"/>
    <property type="evidence" value="ECO:0007669"/>
    <property type="project" value="TreeGrafter"/>
</dbReference>
<reference evidence="7" key="1">
    <citation type="submission" date="2020-09" db="EMBL/GenBank/DDBJ databases">
        <title>New species isolated from human feces.</title>
        <authorList>
            <person name="Kitahara M."/>
            <person name="Shigeno Y."/>
            <person name="Shime M."/>
            <person name="Matsumoto Y."/>
            <person name="Nakamura S."/>
            <person name="Motooka D."/>
            <person name="Fukuoka S."/>
            <person name="Nishikawa H."/>
            <person name="Benno Y."/>
        </authorList>
    </citation>
    <scope>NUCLEOTIDE SEQUENCE</scope>
    <source>
        <strain evidence="7">MM59</strain>
    </source>
</reference>
<comment type="subcellular location">
    <subcellularLocation>
        <location evidence="1 4">Bacterial flagellum basal body</location>
    </subcellularLocation>
</comment>
<dbReference type="GO" id="GO:0009425">
    <property type="term" value="C:bacterial-type flagellum basal body"/>
    <property type="evidence" value="ECO:0007669"/>
    <property type="project" value="UniProtKB-SubCell"/>
</dbReference>
<dbReference type="GO" id="GO:0071978">
    <property type="term" value="P:bacterial-type flagellum-dependent swarming motility"/>
    <property type="evidence" value="ECO:0007669"/>
    <property type="project" value="TreeGrafter"/>
</dbReference>
<evidence type="ECO:0000313" key="7">
    <source>
        <dbReference type="EMBL" id="BCK84718.1"/>
    </source>
</evidence>
<protein>
    <recommendedName>
        <fullName evidence="4">Flagellar hook protein FlgE</fullName>
    </recommendedName>
</protein>
<keyword evidence="7" id="KW-0282">Flagellum</keyword>
<dbReference type="PANTHER" id="PTHR30435">
    <property type="entry name" value="FLAGELLAR PROTEIN"/>
    <property type="match status" value="1"/>
</dbReference>
<dbReference type="NCBIfam" id="TIGR03506">
    <property type="entry name" value="FlgEFG_subfam"/>
    <property type="match status" value="1"/>
</dbReference>
<dbReference type="RefSeq" id="WP_228300509.1">
    <property type="nucleotide sequence ID" value="NZ_AP023420.1"/>
</dbReference>
<evidence type="ECO:0000256" key="3">
    <source>
        <dbReference type="ARBA" id="ARBA00023143"/>
    </source>
</evidence>
<dbReference type="SUPFAM" id="SSF117143">
    <property type="entry name" value="Flagellar hook protein flgE"/>
    <property type="match status" value="1"/>
</dbReference>
<keyword evidence="8" id="KW-1185">Reference proteome</keyword>
<dbReference type="Proteomes" id="UP000679848">
    <property type="component" value="Chromosome"/>
</dbReference>
<dbReference type="InterPro" id="IPR020013">
    <property type="entry name" value="Flagellar_FlgE/F/G"/>
</dbReference>
<dbReference type="EMBL" id="AP023420">
    <property type="protein sequence ID" value="BCK84718.1"/>
    <property type="molecule type" value="Genomic_DNA"/>
</dbReference>
<dbReference type="PROSITE" id="PS00588">
    <property type="entry name" value="FLAGELLA_BB_ROD"/>
    <property type="match status" value="1"/>
</dbReference>
<evidence type="ECO:0000256" key="4">
    <source>
        <dbReference type="RuleBase" id="RU362116"/>
    </source>
</evidence>
<evidence type="ECO:0000259" key="5">
    <source>
        <dbReference type="Pfam" id="PF00460"/>
    </source>
</evidence>
<dbReference type="InterPro" id="IPR019776">
    <property type="entry name" value="Flagellar_basal_body_rod_CS"/>
</dbReference>
<proteinExistence type="inferred from homology"/>
<name>A0A810Q8Y5_9FIRM</name>
<evidence type="ECO:0000256" key="1">
    <source>
        <dbReference type="ARBA" id="ARBA00004117"/>
    </source>
</evidence>
<feature type="domain" description="Flagellar basal-body/hook protein C-terminal" evidence="6">
    <location>
        <begin position="373"/>
        <end position="416"/>
    </location>
</feature>
<keyword evidence="7" id="KW-0969">Cilium</keyword>